<gene>
    <name evidence="10" type="ORF">GCM10023235_63880</name>
</gene>
<dbReference type="SUPFAM" id="SSF52540">
    <property type="entry name" value="P-loop containing nucleoside triphosphate hydrolases"/>
    <property type="match status" value="1"/>
</dbReference>
<evidence type="ECO:0000313" key="11">
    <source>
        <dbReference type="Proteomes" id="UP001501752"/>
    </source>
</evidence>
<evidence type="ECO:0000256" key="4">
    <source>
        <dbReference type="ARBA" id="ARBA00022840"/>
    </source>
</evidence>
<dbReference type="PANTHER" id="PTHR24221">
    <property type="entry name" value="ATP-BINDING CASSETTE SUB-FAMILY B"/>
    <property type="match status" value="1"/>
</dbReference>
<keyword evidence="5 7" id="KW-1133">Transmembrane helix</keyword>
<sequence length="596" mass="63045">MTVLLLAVRHLLRLAWRCDRRRLLRACAMMLLGYLATPLIALSLKGLTVAAVAGHTGTAAVLGLTAAVLLVLELMMNHFAHLSYFELGDLGEVELQNELLALAHGDPHLERLESARFADALALVREELPRTRASLEAVLQLGGLALQLALTAVLLGGLNPWLLLLPLTGVLPVLAGNRAQRLLDAAKERTATHVRFGRHLLDAATSPSTARQIRLAGAGPLLVERHREAWARTTAELRRAHTAAAALRAGGQLAFAAAYGAAIWTVVRQAEHGTSGLGDVILVITLAAQLSLQVATALGLLAVLQDAGRTARRLAGLRERAPAPGVPAEVPLRPAPAALTGGIRLENVGFAYPGSTRPVLEGVDLDIPAGSALAVVGENGAGKSTLIKLICGLYRPTAGRILVDGVDLAEIDPRAWQSRLAALFQDFARLELRLRDNTGIGDLDRIDDDEALRAALAAADAAGIEATVPGGLDGLVGRGYGDGSDLSGGQWQKLGLARTLLRREPLLLTLDEPASAMDATAEQALFERFARLVADSGARTGAVSLLVSHRFSTVRMADRIVVLEHGRVRESGTHADLVAAGGLYTELYALQARIYA</sequence>
<dbReference type="Proteomes" id="UP001501752">
    <property type="component" value="Unassembled WGS sequence"/>
</dbReference>
<dbReference type="Gene3D" id="3.40.50.300">
    <property type="entry name" value="P-loop containing nucleotide triphosphate hydrolases"/>
    <property type="match status" value="1"/>
</dbReference>
<evidence type="ECO:0000256" key="2">
    <source>
        <dbReference type="ARBA" id="ARBA00022692"/>
    </source>
</evidence>
<organism evidence="10 11">
    <name type="scientific">Kitasatospora terrestris</name>
    <dbReference type="NCBI Taxonomy" id="258051"/>
    <lineage>
        <taxon>Bacteria</taxon>
        <taxon>Bacillati</taxon>
        <taxon>Actinomycetota</taxon>
        <taxon>Actinomycetes</taxon>
        <taxon>Kitasatosporales</taxon>
        <taxon>Streptomycetaceae</taxon>
        <taxon>Kitasatospora</taxon>
    </lineage>
</organism>
<keyword evidence="2 7" id="KW-0812">Transmembrane</keyword>
<dbReference type="PROSITE" id="PS50893">
    <property type="entry name" value="ABC_TRANSPORTER_2"/>
    <property type="match status" value="1"/>
</dbReference>
<feature type="domain" description="ABC transporter" evidence="8">
    <location>
        <begin position="343"/>
        <end position="590"/>
    </location>
</feature>
<evidence type="ECO:0000256" key="1">
    <source>
        <dbReference type="ARBA" id="ARBA00004651"/>
    </source>
</evidence>
<dbReference type="EMBL" id="BAABIS010000001">
    <property type="protein sequence ID" value="GAA4875675.1"/>
    <property type="molecule type" value="Genomic_DNA"/>
</dbReference>
<dbReference type="InterPro" id="IPR017871">
    <property type="entry name" value="ABC_transporter-like_CS"/>
</dbReference>
<evidence type="ECO:0000256" key="3">
    <source>
        <dbReference type="ARBA" id="ARBA00022741"/>
    </source>
</evidence>
<feature type="domain" description="ABC transmembrane type-1" evidence="9">
    <location>
        <begin position="26"/>
        <end position="306"/>
    </location>
</feature>
<feature type="transmembrane region" description="Helical" evidence="7">
    <location>
        <begin position="279"/>
        <end position="304"/>
    </location>
</feature>
<evidence type="ECO:0000256" key="5">
    <source>
        <dbReference type="ARBA" id="ARBA00022989"/>
    </source>
</evidence>
<evidence type="ECO:0000256" key="7">
    <source>
        <dbReference type="SAM" id="Phobius"/>
    </source>
</evidence>
<dbReference type="InterPro" id="IPR036640">
    <property type="entry name" value="ABC1_TM_sf"/>
</dbReference>
<reference evidence="11" key="1">
    <citation type="journal article" date="2019" name="Int. J. Syst. Evol. Microbiol.">
        <title>The Global Catalogue of Microorganisms (GCM) 10K type strain sequencing project: providing services to taxonomists for standard genome sequencing and annotation.</title>
        <authorList>
            <consortium name="The Broad Institute Genomics Platform"/>
            <consortium name="The Broad Institute Genome Sequencing Center for Infectious Disease"/>
            <person name="Wu L."/>
            <person name="Ma J."/>
        </authorList>
    </citation>
    <scope>NUCLEOTIDE SEQUENCE [LARGE SCALE GENOMIC DNA]</scope>
    <source>
        <strain evidence="11">JCM 13006</strain>
    </source>
</reference>
<keyword evidence="11" id="KW-1185">Reference proteome</keyword>
<dbReference type="InterPro" id="IPR039421">
    <property type="entry name" value="Type_1_exporter"/>
</dbReference>
<dbReference type="SUPFAM" id="SSF90123">
    <property type="entry name" value="ABC transporter transmembrane region"/>
    <property type="match status" value="1"/>
</dbReference>
<dbReference type="CDD" id="cd03228">
    <property type="entry name" value="ABCC_MRP_Like"/>
    <property type="match status" value="1"/>
</dbReference>
<feature type="transmembrane region" description="Helical" evidence="7">
    <location>
        <begin position="245"/>
        <end position="267"/>
    </location>
</feature>
<keyword evidence="4 10" id="KW-0067">ATP-binding</keyword>
<dbReference type="GO" id="GO:0005524">
    <property type="term" value="F:ATP binding"/>
    <property type="evidence" value="ECO:0007669"/>
    <property type="project" value="UniProtKB-KW"/>
</dbReference>
<evidence type="ECO:0000313" key="10">
    <source>
        <dbReference type="EMBL" id="GAA4875675.1"/>
    </source>
</evidence>
<keyword evidence="6 7" id="KW-0472">Membrane</keyword>
<evidence type="ECO:0000259" key="8">
    <source>
        <dbReference type="PROSITE" id="PS50893"/>
    </source>
</evidence>
<evidence type="ECO:0000256" key="6">
    <source>
        <dbReference type="ARBA" id="ARBA00023136"/>
    </source>
</evidence>
<dbReference type="InterPro" id="IPR011527">
    <property type="entry name" value="ABC1_TM_dom"/>
</dbReference>
<comment type="caution">
    <text evidence="10">The sequence shown here is derived from an EMBL/GenBank/DDBJ whole genome shotgun (WGS) entry which is preliminary data.</text>
</comment>
<evidence type="ECO:0000259" key="9">
    <source>
        <dbReference type="PROSITE" id="PS50929"/>
    </source>
</evidence>
<dbReference type="RefSeq" id="WP_345700371.1">
    <property type="nucleotide sequence ID" value="NZ_BAABIS010000001.1"/>
</dbReference>
<name>A0ABP9EDL6_9ACTN</name>
<accession>A0ABP9EDL6</accession>
<feature type="transmembrane region" description="Helical" evidence="7">
    <location>
        <begin position="23"/>
        <end position="44"/>
    </location>
</feature>
<dbReference type="InterPro" id="IPR003439">
    <property type="entry name" value="ABC_transporter-like_ATP-bd"/>
</dbReference>
<dbReference type="PROSITE" id="PS50929">
    <property type="entry name" value="ABC_TM1F"/>
    <property type="match status" value="1"/>
</dbReference>
<dbReference type="InterPro" id="IPR003593">
    <property type="entry name" value="AAA+_ATPase"/>
</dbReference>
<keyword evidence="3" id="KW-0547">Nucleotide-binding</keyword>
<dbReference type="PANTHER" id="PTHR24221:SF654">
    <property type="entry name" value="ATP-BINDING CASSETTE SUB-FAMILY B MEMBER 6"/>
    <property type="match status" value="1"/>
</dbReference>
<proteinExistence type="predicted"/>
<feature type="transmembrane region" description="Helical" evidence="7">
    <location>
        <begin position="50"/>
        <end position="72"/>
    </location>
</feature>
<dbReference type="Pfam" id="PF00005">
    <property type="entry name" value="ABC_tran"/>
    <property type="match status" value="1"/>
</dbReference>
<dbReference type="Gene3D" id="1.20.1560.10">
    <property type="entry name" value="ABC transporter type 1, transmembrane domain"/>
    <property type="match status" value="1"/>
</dbReference>
<protein>
    <submittedName>
        <fullName evidence="10">ABC transporter ATP-binding protein</fullName>
    </submittedName>
</protein>
<dbReference type="SMART" id="SM00382">
    <property type="entry name" value="AAA"/>
    <property type="match status" value="1"/>
</dbReference>
<comment type="subcellular location">
    <subcellularLocation>
        <location evidence="1">Cell membrane</location>
        <topology evidence="1">Multi-pass membrane protein</topology>
    </subcellularLocation>
</comment>
<dbReference type="InterPro" id="IPR027417">
    <property type="entry name" value="P-loop_NTPase"/>
</dbReference>
<dbReference type="PROSITE" id="PS00211">
    <property type="entry name" value="ABC_TRANSPORTER_1"/>
    <property type="match status" value="1"/>
</dbReference>